<evidence type="ECO:0000256" key="1">
    <source>
        <dbReference type="ARBA" id="ARBA00005437"/>
    </source>
</evidence>
<sequence>MSLQEKEKEEEQPVQVVVEKQFCSVTPTVLTVWKKSLLFSGDGGFTVFDSNGDLVFRMDIVNDTHNLLLMDAHGKPLLTLRRKLPSLHNRWEGFLGDKLEGQKPLFTVRRSSILPTSSSSVEVFMMSSTTYFSLMTSTVCADYQVEGSFSQRCCTIYSAASRRIAAEVKRKCGAQGTMLGKDVFSLCVEPGFDRAFMMGLIVILDHINPHDNLLNLLADDNSTPSPSLQGRAFDLCLEDAN</sequence>
<dbReference type="InterPro" id="IPR007612">
    <property type="entry name" value="LOR"/>
</dbReference>
<dbReference type="PANTHER" id="PTHR31087">
    <property type="match status" value="1"/>
</dbReference>
<reference evidence="2" key="1">
    <citation type="journal article" date="2008" name="BMC Genomics">
        <title>A conifer genomics resource of 200,000 spruce (Picea spp.) ESTs and 6,464 high-quality, sequence-finished full-length cDNAs for Sitka spruce (Picea sitchensis).</title>
        <authorList>
            <person name="Ralph S.G."/>
            <person name="Chun H.J."/>
            <person name="Kolosova N."/>
            <person name="Cooper D."/>
            <person name="Oddy C."/>
            <person name="Ritland C.E."/>
            <person name="Kirkpatrick R."/>
            <person name="Moore R."/>
            <person name="Barber S."/>
            <person name="Holt R.A."/>
            <person name="Jones S.J."/>
            <person name="Marra M.A."/>
            <person name="Douglas C.J."/>
            <person name="Ritland K."/>
            <person name="Bohlmann J."/>
        </authorList>
    </citation>
    <scope>NUCLEOTIDE SEQUENCE</scope>
    <source>
        <tissue evidence="2">Green portion of the leader tissue</tissue>
    </source>
</reference>
<dbReference type="InterPro" id="IPR038595">
    <property type="entry name" value="LOR_sf"/>
</dbReference>
<dbReference type="EMBL" id="EF086683">
    <property type="protein sequence ID" value="ABK25939.1"/>
    <property type="molecule type" value="mRNA"/>
</dbReference>
<evidence type="ECO:0000313" key="2">
    <source>
        <dbReference type="EMBL" id="ABK25939.1"/>
    </source>
</evidence>
<protein>
    <submittedName>
        <fullName evidence="2">Uncharacterized protein</fullName>
    </submittedName>
</protein>
<comment type="similarity">
    <text evidence="1">Belongs to the LOR family.</text>
</comment>
<dbReference type="Pfam" id="PF04525">
    <property type="entry name" value="LOR"/>
    <property type="match status" value="1"/>
</dbReference>
<dbReference type="AlphaFoldDB" id="A9NZ78"/>
<dbReference type="Gene3D" id="2.40.160.200">
    <property type="entry name" value="LURP1-related"/>
    <property type="match status" value="1"/>
</dbReference>
<accession>A9NZ78</accession>
<name>A9NZ78_PICSI</name>
<proteinExistence type="evidence at transcript level"/>
<dbReference type="PANTHER" id="PTHR31087:SF60">
    <property type="entry name" value="PROTEIN LURP-ONE-RELATED 5"/>
    <property type="match status" value="1"/>
</dbReference>
<organism evidence="2">
    <name type="scientific">Picea sitchensis</name>
    <name type="common">Sitka spruce</name>
    <name type="synonym">Pinus sitchensis</name>
    <dbReference type="NCBI Taxonomy" id="3332"/>
    <lineage>
        <taxon>Eukaryota</taxon>
        <taxon>Viridiplantae</taxon>
        <taxon>Streptophyta</taxon>
        <taxon>Embryophyta</taxon>
        <taxon>Tracheophyta</taxon>
        <taxon>Spermatophyta</taxon>
        <taxon>Pinopsida</taxon>
        <taxon>Pinidae</taxon>
        <taxon>Conifers I</taxon>
        <taxon>Pinales</taxon>
        <taxon>Pinaceae</taxon>
        <taxon>Picea</taxon>
    </lineage>
</organism>
<dbReference type="SUPFAM" id="SSF54518">
    <property type="entry name" value="Tubby C-terminal domain-like"/>
    <property type="match status" value="1"/>
</dbReference>
<dbReference type="InterPro" id="IPR025659">
    <property type="entry name" value="Tubby-like_C"/>
</dbReference>